<feature type="compositionally biased region" description="Polar residues" evidence="1">
    <location>
        <begin position="141"/>
        <end position="154"/>
    </location>
</feature>
<keyword evidence="2" id="KW-0732">Signal</keyword>
<sequence>MARRLVTVAFTILASCVSFAEGGCHECAKDGDCSEAFKGASGHYCGPYQDTDCCCPQGAQCFVSPYFCQCLHIPTFIAPTPPPVGETPEANTVKQHEVLGIALVVILVWCILKRCRKKREMRRRAEYIHLSEVSRPQYEYASQPNYGSNQSQPPFYQYAPPNTGPSQPYAIYLPPTSQQPLSYAQQALPTEGYGQQSAYPTQQISAIPMAIPVDRQPTTRSENKFD</sequence>
<feature type="region of interest" description="Disordered" evidence="1">
    <location>
        <begin position="141"/>
        <end position="160"/>
    </location>
</feature>
<name>T0PSR9_SAPDV</name>
<dbReference type="OMA" id="CRKKREM"/>
<accession>T0PSR9</accession>
<dbReference type="GeneID" id="19954349"/>
<feature type="region of interest" description="Disordered" evidence="1">
    <location>
        <begin position="204"/>
        <end position="226"/>
    </location>
</feature>
<evidence type="ECO:0000313" key="3">
    <source>
        <dbReference type="EMBL" id="EQC28544.1"/>
    </source>
</evidence>
<evidence type="ECO:0000313" key="4">
    <source>
        <dbReference type="Proteomes" id="UP000030762"/>
    </source>
</evidence>
<feature type="chain" id="PRO_5004569498" description="EGF-like domain-containing protein" evidence="2">
    <location>
        <begin position="23"/>
        <end position="226"/>
    </location>
</feature>
<evidence type="ECO:0008006" key="5">
    <source>
        <dbReference type="Google" id="ProtNLM"/>
    </source>
</evidence>
<reference evidence="3 4" key="1">
    <citation type="submission" date="2012-04" db="EMBL/GenBank/DDBJ databases">
        <title>The Genome Sequence of Saprolegnia declina VS20.</title>
        <authorList>
            <consortium name="The Broad Institute Genome Sequencing Platform"/>
            <person name="Russ C."/>
            <person name="Nusbaum C."/>
            <person name="Tyler B."/>
            <person name="van West P."/>
            <person name="Dieguez-Uribeondo J."/>
            <person name="de Bruijn I."/>
            <person name="Tripathy S."/>
            <person name="Jiang R."/>
            <person name="Young S.K."/>
            <person name="Zeng Q."/>
            <person name="Gargeya S."/>
            <person name="Fitzgerald M."/>
            <person name="Haas B."/>
            <person name="Abouelleil A."/>
            <person name="Alvarado L."/>
            <person name="Arachchi H.M."/>
            <person name="Berlin A."/>
            <person name="Chapman S.B."/>
            <person name="Goldberg J."/>
            <person name="Griggs A."/>
            <person name="Gujja S."/>
            <person name="Hansen M."/>
            <person name="Howarth C."/>
            <person name="Imamovic A."/>
            <person name="Larimer J."/>
            <person name="McCowen C."/>
            <person name="Montmayeur A."/>
            <person name="Murphy C."/>
            <person name="Neiman D."/>
            <person name="Pearson M."/>
            <person name="Priest M."/>
            <person name="Roberts A."/>
            <person name="Saif S."/>
            <person name="Shea T."/>
            <person name="Sisk P."/>
            <person name="Sykes S."/>
            <person name="Wortman J."/>
            <person name="Nusbaum C."/>
            <person name="Birren B."/>
        </authorList>
    </citation>
    <scope>NUCLEOTIDE SEQUENCE [LARGE SCALE GENOMIC DNA]</scope>
    <source>
        <strain evidence="3 4">VS20</strain>
    </source>
</reference>
<evidence type="ECO:0000256" key="1">
    <source>
        <dbReference type="SAM" id="MobiDB-lite"/>
    </source>
</evidence>
<dbReference type="OrthoDB" id="58270at2759"/>
<evidence type="ECO:0000256" key="2">
    <source>
        <dbReference type="SAM" id="SignalP"/>
    </source>
</evidence>
<dbReference type="AlphaFoldDB" id="T0PSR9"/>
<proteinExistence type="predicted"/>
<dbReference type="VEuPathDB" id="FungiDB:SDRG_13622"/>
<dbReference type="RefSeq" id="XP_008617941.1">
    <property type="nucleotide sequence ID" value="XM_008619719.1"/>
</dbReference>
<gene>
    <name evidence="3" type="ORF">SDRG_13622</name>
</gene>
<keyword evidence="4" id="KW-1185">Reference proteome</keyword>
<protein>
    <recommendedName>
        <fullName evidence="5">EGF-like domain-containing protein</fullName>
    </recommendedName>
</protein>
<feature type="signal peptide" evidence="2">
    <location>
        <begin position="1"/>
        <end position="22"/>
    </location>
</feature>
<dbReference type="EMBL" id="JH767193">
    <property type="protein sequence ID" value="EQC28544.1"/>
    <property type="molecule type" value="Genomic_DNA"/>
</dbReference>
<dbReference type="Proteomes" id="UP000030762">
    <property type="component" value="Unassembled WGS sequence"/>
</dbReference>
<dbReference type="PROSITE" id="PS51257">
    <property type="entry name" value="PROKAR_LIPOPROTEIN"/>
    <property type="match status" value="1"/>
</dbReference>
<organism evidence="3 4">
    <name type="scientific">Saprolegnia diclina (strain VS20)</name>
    <dbReference type="NCBI Taxonomy" id="1156394"/>
    <lineage>
        <taxon>Eukaryota</taxon>
        <taxon>Sar</taxon>
        <taxon>Stramenopiles</taxon>
        <taxon>Oomycota</taxon>
        <taxon>Saprolegniomycetes</taxon>
        <taxon>Saprolegniales</taxon>
        <taxon>Saprolegniaceae</taxon>
        <taxon>Saprolegnia</taxon>
    </lineage>
</organism>
<dbReference type="InParanoid" id="T0PSR9"/>